<dbReference type="EMBL" id="JAROKS010000025">
    <property type="protein sequence ID" value="KAK1786017.1"/>
    <property type="molecule type" value="Genomic_DNA"/>
</dbReference>
<keyword evidence="2 5" id="KW-0812">Transmembrane</keyword>
<dbReference type="GO" id="GO:0016020">
    <property type="term" value="C:membrane"/>
    <property type="evidence" value="ECO:0007669"/>
    <property type="project" value="UniProtKB-SubCell"/>
</dbReference>
<dbReference type="AlphaFoldDB" id="A0AAD9DNC9"/>
<dbReference type="InterPro" id="IPR000276">
    <property type="entry name" value="GPCR_Rhodpsn"/>
</dbReference>
<dbReference type="GO" id="GO:0004984">
    <property type="term" value="F:olfactory receptor activity"/>
    <property type="evidence" value="ECO:0007669"/>
    <property type="project" value="TreeGrafter"/>
</dbReference>
<dbReference type="SUPFAM" id="SSF81321">
    <property type="entry name" value="Family A G protein-coupled receptor-like"/>
    <property type="match status" value="1"/>
</dbReference>
<accession>A0AAD9DNC9</accession>
<evidence type="ECO:0000256" key="4">
    <source>
        <dbReference type="ARBA" id="ARBA00023136"/>
    </source>
</evidence>
<sequence length="358" mass="39305">KQAFRTETRYILFAHTLLVDLIFLLLTDFVVLISYSDVLMPMVFCIPFCILMEMVTLCTPLTITAMCVERYVAISGVVSVAACSKHGTATTFAQEGAVAPCSQDGTTTLCYLVGAVMPCPLSQMLQLAPCVPMVSPWNGMENICPPPRFVSKSTSPIPYPQESAVAVSSLKENIASMKVMPPLHPAPQSTLLRVSVSAPPLPHHSNNYNLSSGEKFNCSEEGFSVPKKIKQVPGLSPKEDAAMGSGHHQYSTCSGMTECRKQAFRTETRYILFAYTLLVDLIFLLLTDFVVLISYSDVQIPMVFCIPVCMLMEMVTICTPMIITAMCVERYVAICMPLRHSALSTSSKTHTAILIIWT</sequence>
<keyword evidence="4 5" id="KW-0472">Membrane</keyword>
<gene>
    <name evidence="7" type="ORF">P4O66_017561</name>
</gene>
<organism evidence="7 8">
    <name type="scientific">Electrophorus voltai</name>
    <dbReference type="NCBI Taxonomy" id="2609070"/>
    <lineage>
        <taxon>Eukaryota</taxon>
        <taxon>Metazoa</taxon>
        <taxon>Chordata</taxon>
        <taxon>Craniata</taxon>
        <taxon>Vertebrata</taxon>
        <taxon>Euteleostomi</taxon>
        <taxon>Actinopterygii</taxon>
        <taxon>Neopterygii</taxon>
        <taxon>Teleostei</taxon>
        <taxon>Ostariophysi</taxon>
        <taxon>Gymnotiformes</taxon>
        <taxon>Gymnotoidei</taxon>
        <taxon>Gymnotidae</taxon>
        <taxon>Electrophorus</taxon>
    </lineage>
</organism>
<feature type="non-terminal residue" evidence="7">
    <location>
        <position position="1"/>
    </location>
</feature>
<evidence type="ECO:0000259" key="6">
    <source>
        <dbReference type="PROSITE" id="PS50262"/>
    </source>
</evidence>
<keyword evidence="8" id="KW-1185">Reference proteome</keyword>
<evidence type="ECO:0000313" key="7">
    <source>
        <dbReference type="EMBL" id="KAK1786017.1"/>
    </source>
</evidence>
<comment type="caution">
    <text evidence="7">The sequence shown here is derived from an EMBL/GenBank/DDBJ whole genome shotgun (WGS) entry which is preliminary data.</text>
</comment>
<feature type="transmembrane region" description="Helical" evidence="5">
    <location>
        <begin position="12"/>
        <end position="33"/>
    </location>
</feature>
<dbReference type="PROSITE" id="PS50262">
    <property type="entry name" value="G_PROTEIN_RECEP_F1_2"/>
    <property type="match status" value="1"/>
</dbReference>
<evidence type="ECO:0000256" key="2">
    <source>
        <dbReference type="ARBA" id="ARBA00022692"/>
    </source>
</evidence>
<evidence type="ECO:0000313" key="8">
    <source>
        <dbReference type="Proteomes" id="UP001239994"/>
    </source>
</evidence>
<comment type="subcellular location">
    <subcellularLocation>
        <location evidence="1">Membrane</location>
    </subcellularLocation>
</comment>
<feature type="transmembrane region" description="Helical" evidence="5">
    <location>
        <begin position="270"/>
        <end position="295"/>
    </location>
</feature>
<keyword evidence="3 5" id="KW-1133">Transmembrane helix</keyword>
<dbReference type="PANTHER" id="PTHR26451">
    <property type="entry name" value="G_PROTEIN_RECEP_F1_2 DOMAIN-CONTAINING PROTEIN"/>
    <property type="match status" value="1"/>
</dbReference>
<evidence type="ECO:0000256" key="5">
    <source>
        <dbReference type="SAM" id="Phobius"/>
    </source>
</evidence>
<reference evidence="7" key="1">
    <citation type="submission" date="2023-03" db="EMBL/GenBank/DDBJ databases">
        <title>Electrophorus voltai genome.</title>
        <authorList>
            <person name="Bian C."/>
        </authorList>
    </citation>
    <scope>NUCLEOTIDE SEQUENCE</scope>
    <source>
        <strain evidence="7">CB-2022</strain>
        <tissue evidence="7">Muscle</tissue>
    </source>
</reference>
<dbReference type="Pfam" id="PF00001">
    <property type="entry name" value="7tm_1"/>
    <property type="match status" value="1"/>
</dbReference>
<proteinExistence type="predicted"/>
<feature type="transmembrane region" description="Helical" evidence="5">
    <location>
        <begin position="301"/>
        <end position="328"/>
    </location>
</feature>
<dbReference type="Gene3D" id="1.20.1070.10">
    <property type="entry name" value="Rhodopsin 7-helix transmembrane proteins"/>
    <property type="match status" value="1"/>
</dbReference>
<evidence type="ECO:0000256" key="3">
    <source>
        <dbReference type="ARBA" id="ARBA00022989"/>
    </source>
</evidence>
<feature type="domain" description="G-protein coupled receptors family 1 profile" evidence="6">
    <location>
        <begin position="250"/>
        <end position="358"/>
    </location>
</feature>
<dbReference type="Proteomes" id="UP001239994">
    <property type="component" value="Unassembled WGS sequence"/>
</dbReference>
<dbReference type="PANTHER" id="PTHR26451:SF886">
    <property type="entry name" value="GROWTH HORMONE SECRETAGOGUE RECEPTOR TYPE 1-LIKE-RELATED"/>
    <property type="match status" value="1"/>
</dbReference>
<feature type="non-terminal residue" evidence="7">
    <location>
        <position position="358"/>
    </location>
</feature>
<name>A0AAD9DNC9_9TELE</name>
<dbReference type="InterPro" id="IPR017452">
    <property type="entry name" value="GPCR_Rhodpsn_7TM"/>
</dbReference>
<feature type="transmembrane region" description="Helical" evidence="5">
    <location>
        <begin position="39"/>
        <end position="63"/>
    </location>
</feature>
<dbReference type="GO" id="GO:0005549">
    <property type="term" value="F:odorant binding"/>
    <property type="evidence" value="ECO:0007669"/>
    <property type="project" value="TreeGrafter"/>
</dbReference>
<protein>
    <recommendedName>
        <fullName evidence="6">G-protein coupled receptors family 1 profile domain-containing protein</fullName>
    </recommendedName>
</protein>
<dbReference type="InterPro" id="IPR052921">
    <property type="entry name" value="GPCR1_Superfamily_Member"/>
</dbReference>
<dbReference type="GO" id="GO:0004930">
    <property type="term" value="F:G protein-coupled receptor activity"/>
    <property type="evidence" value="ECO:0007669"/>
    <property type="project" value="InterPro"/>
</dbReference>
<evidence type="ECO:0000256" key="1">
    <source>
        <dbReference type="ARBA" id="ARBA00004370"/>
    </source>
</evidence>